<organism evidence="2 3">
    <name type="scientific">Enterococcus gallinarum</name>
    <dbReference type="NCBI Taxonomy" id="1353"/>
    <lineage>
        <taxon>Bacteria</taxon>
        <taxon>Bacillati</taxon>
        <taxon>Bacillota</taxon>
        <taxon>Bacilli</taxon>
        <taxon>Lactobacillales</taxon>
        <taxon>Enterococcaceae</taxon>
        <taxon>Enterococcus</taxon>
    </lineage>
</organism>
<gene>
    <name evidence="2" type="ORF">GTI89_00255</name>
</gene>
<dbReference type="InterPro" id="IPR001466">
    <property type="entry name" value="Beta-lactam-related"/>
</dbReference>
<dbReference type="Proteomes" id="UP000439965">
    <property type="component" value="Unassembled WGS sequence"/>
</dbReference>
<proteinExistence type="predicted"/>
<protein>
    <submittedName>
        <fullName evidence="2">Serine hydrolase</fullName>
    </submittedName>
</protein>
<dbReference type="PANTHER" id="PTHR43283">
    <property type="entry name" value="BETA-LACTAMASE-RELATED"/>
    <property type="match status" value="1"/>
</dbReference>
<dbReference type="RefSeq" id="WP_160805678.1">
    <property type="nucleotide sequence ID" value="NZ_WVTI01000001.1"/>
</dbReference>
<name>A0A6I4X8M1_ENTGA</name>
<accession>A0A6I4X8M1</accession>
<dbReference type="AlphaFoldDB" id="A0A6I4X8M1"/>
<dbReference type="GO" id="GO:0016787">
    <property type="term" value="F:hydrolase activity"/>
    <property type="evidence" value="ECO:0007669"/>
    <property type="project" value="UniProtKB-KW"/>
</dbReference>
<dbReference type="InterPro" id="IPR050789">
    <property type="entry name" value="Diverse_Enzym_Activities"/>
</dbReference>
<dbReference type="EMBL" id="WVTI01000001">
    <property type="protein sequence ID" value="MXS24524.1"/>
    <property type="molecule type" value="Genomic_DNA"/>
</dbReference>
<evidence type="ECO:0000259" key="1">
    <source>
        <dbReference type="Pfam" id="PF00144"/>
    </source>
</evidence>
<evidence type="ECO:0000313" key="2">
    <source>
        <dbReference type="EMBL" id="MXS24524.1"/>
    </source>
</evidence>
<dbReference type="PANTHER" id="PTHR43283:SF7">
    <property type="entry name" value="BETA-LACTAMASE-RELATED DOMAIN-CONTAINING PROTEIN"/>
    <property type="match status" value="1"/>
</dbReference>
<reference evidence="2 3" key="1">
    <citation type="submission" date="2019-04" db="EMBL/GenBank/DDBJ databases">
        <title>Step-wise assembly of the neonatal virome modulated by breast feeding.</title>
        <authorList>
            <person name="Liang G."/>
            <person name="Bushman F."/>
        </authorList>
    </citation>
    <scope>NUCLEOTIDE SEQUENCE [LARGE SCALE GENOMIC DNA]</scope>
    <source>
        <strain evidence="2 3">E3404</strain>
    </source>
</reference>
<dbReference type="Gene3D" id="3.40.710.10">
    <property type="entry name" value="DD-peptidase/beta-lactamase superfamily"/>
    <property type="match status" value="1"/>
</dbReference>
<sequence length="330" mass="37375">MKKAELHELITSTQPNICQIVAYKNHEEVYSDEWNHYQRNDTCHVMSATKSVVSLLIGIAIDQGKIYSIEDKVLDYFPDYSVKRGEKTIYDVTIKHLLTMQAPYKGKGDPWTKVCTSQDWTKAPLDFLGGRKGLTNQFDYRTVCLHILTGLLCQATKMTTVDFANSYLFEPIGVSRHHNYHAETAAEHKQFTIGKEPKEPVWFCDPLGVGTAGYGLCLSASDMAKIGELCLNQGRHKGKQIVSAEWIAEMSTPTQPALIQFQQMHYGYLWWILDPKQNVYSAIGNSGNVIYVDSKNKLVIAVTAYFKPTVLDRVDFVETYVKPFVLTEIV</sequence>
<dbReference type="SUPFAM" id="SSF56601">
    <property type="entry name" value="beta-lactamase/transpeptidase-like"/>
    <property type="match status" value="1"/>
</dbReference>
<feature type="domain" description="Beta-lactamase-related" evidence="1">
    <location>
        <begin position="23"/>
        <end position="304"/>
    </location>
</feature>
<comment type="caution">
    <text evidence="2">The sequence shown here is derived from an EMBL/GenBank/DDBJ whole genome shotgun (WGS) entry which is preliminary data.</text>
</comment>
<keyword evidence="2" id="KW-0378">Hydrolase</keyword>
<dbReference type="InterPro" id="IPR012338">
    <property type="entry name" value="Beta-lactam/transpept-like"/>
</dbReference>
<dbReference type="Pfam" id="PF00144">
    <property type="entry name" value="Beta-lactamase"/>
    <property type="match status" value="1"/>
</dbReference>
<evidence type="ECO:0000313" key="3">
    <source>
        <dbReference type="Proteomes" id="UP000439965"/>
    </source>
</evidence>